<dbReference type="Gene3D" id="1.20.1440.30">
    <property type="entry name" value="Biosynthetic Protein domain"/>
    <property type="match status" value="1"/>
</dbReference>
<dbReference type="InterPro" id="IPR007815">
    <property type="entry name" value="Emycin_Estase"/>
</dbReference>
<reference evidence="1 2" key="1">
    <citation type="submission" date="2019-06" db="EMBL/GenBank/DDBJ databases">
        <title>A complete genome sequence for Luteibacter pinisoli MAH-14.</title>
        <authorList>
            <person name="Baltrus D.A."/>
        </authorList>
    </citation>
    <scope>NUCLEOTIDE SEQUENCE [LARGE SCALE GENOMIC DNA]</scope>
    <source>
        <strain evidence="1 2">MAH-14</strain>
    </source>
</reference>
<proteinExistence type="predicted"/>
<dbReference type="InterPro" id="IPR052036">
    <property type="entry name" value="Hydrolase/PRTase-associated"/>
</dbReference>
<protein>
    <recommendedName>
        <fullName evidence="3">Erythromycin esterase family protein</fullName>
    </recommendedName>
</protein>
<evidence type="ECO:0008006" key="3">
    <source>
        <dbReference type="Google" id="ProtNLM"/>
    </source>
</evidence>
<dbReference type="Gene3D" id="3.40.1660.10">
    <property type="entry name" value="EreA-like (biosynthetic domain)"/>
    <property type="match status" value="1"/>
</dbReference>
<evidence type="ECO:0000313" key="1">
    <source>
        <dbReference type="EMBL" id="QDE39524.1"/>
    </source>
</evidence>
<dbReference type="OrthoDB" id="5949900at2"/>
<dbReference type="Proteomes" id="UP000316093">
    <property type="component" value="Chromosome"/>
</dbReference>
<sequence length="434" mass="46540">MKPVVTEWLVMRGVPLVRYQADATGVARSHGAGMMGVFVRQVILVLVLLSGGTLSVPSIAATSAPQTSDELSAVISQLCSRKVVLLGEDANHAGTQTIALKADIARRLITSCGFRGVVFESQFYDFVDVQRALDQGTSSLPQFSSAIGALWSHYAEFKPFEAWLYAQALAKHVLVAGIDPQVGGIDARFSQEKLPSVISSVLGGDDRVRCHEAIARHNAWAYDDAHPFDDAAFATLDQCLRTSAVSTTAHSGVEAGRTAAMIASYQAYLRSIAPHAANGGLRDKAMYENLLWVLSQWPKDTKVLIWTATVHAAKAPMEGNTPGQQTLGTYIRKAWGGDAYALGFSALGGAYGSTGGHGQVHPLVAPPPDSLEALAFSKAPDREAARFLDEKVLKRLGNVPGRAFNYGTFQTVDWSRYVDGIVVLRTETAHAAVD</sequence>
<accession>A0A4Y5Z391</accession>
<dbReference type="PANTHER" id="PTHR31299:SF0">
    <property type="entry name" value="ESTERASE, PUTATIVE (AFU_ORTHOLOGUE AFUA_1G05850)-RELATED"/>
    <property type="match status" value="1"/>
</dbReference>
<organism evidence="1 2">
    <name type="scientific">Luteibacter pinisoli</name>
    <dbReference type="NCBI Taxonomy" id="2589080"/>
    <lineage>
        <taxon>Bacteria</taxon>
        <taxon>Pseudomonadati</taxon>
        <taxon>Pseudomonadota</taxon>
        <taxon>Gammaproteobacteria</taxon>
        <taxon>Lysobacterales</taxon>
        <taxon>Rhodanobacteraceae</taxon>
        <taxon>Luteibacter</taxon>
    </lineage>
</organism>
<evidence type="ECO:0000313" key="2">
    <source>
        <dbReference type="Proteomes" id="UP000316093"/>
    </source>
</evidence>
<keyword evidence="2" id="KW-1185">Reference proteome</keyword>
<dbReference type="KEGG" id="lpy:FIV34_10080"/>
<dbReference type="SUPFAM" id="SSF159501">
    <property type="entry name" value="EreA/ChaN-like"/>
    <property type="match status" value="1"/>
</dbReference>
<name>A0A4Y5Z391_9GAMM</name>
<dbReference type="GO" id="GO:0046677">
    <property type="term" value="P:response to antibiotic"/>
    <property type="evidence" value="ECO:0007669"/>
    <property type="project" value="InterPro"/>
</dbReference>
<dbReference type="EMBL" id="CP041046">
    <property type="protein sequence ID" value="QDE39524.1"/>
    <property type="molecule type" value="Genomic_DNA"/>
</dbReference>
<gene>
    <name evidence="1" type="ORF">FIV34_10080</name>
</gene>
<dbReference type="Pfam" id="PF05139">
    <property type="entry name" value="Erythro_esteras"/>
    <property type="match status" value="1"/>
</dbReference>
<dbReference type="AlphaFoldDB" id="A0A4Y5Z391"/>
<dbReference type="CDD" id="cd14728">
    <property type="entry name" value="Ere-like"/>
    <property type="match status" value="1"/>
</dbReference>
<dbReference type="Gene3D" id="3.30.1870.10">
    <property type="entry name" value="EreA-like, domain 2"/>
    <property type="match status" value="1"/>
</dbReference>
<dbReference type="PANTHER" id="PTHR31299">
    <property type="entry name" value="ESTERASE, PUTATIVE (AFU_ORTHOLOGUE AFUA_1G05850)-RELATED"/>
    <property type="match status" value="1"/>
</dbReference>